<evidence type="ECO:0000313" key="1">
    <source>
        <dbReference type="EnsemblPlants" id="cds.evm.model.04.2276"/>
    </source>
</evidence>
<dbReference type="EMBL" id="UZAU01000406">
    <property type="status" value="NOT_ANNOTATED_CDS"/>
    <property type="molecule type" value="Genomic_DNA"/>
</dbReference>
<dbReference type="EnsemblPlants" id="evm.model.04.2276">
    <property type="protein sequence ID" value="cds.evm.model.04.2276"/>
    <property type="gene ID" value="evm.TU.04.2276"/>
</dbReference>
<name>A0A803PG79_CANSA</name>
<protein>
    <submittedName>
        <fullName evidence="1">Uncharacterized protein</fullName>
    </submittedName>
</protein>
<accession>A0A803PG79</accession>
<sequence>MGLQERTFCCTSHGHLDVDEFFHGKHLTDVDDLGIVLIPPDTERSVCGERGKEQWPSLLISTPLLESFWSHRVLIRVAVMGWKNNRELFHWKELTPEFKFVHTAFIS</sequence>
<keyword evidence="2" id="KW-1185">Reference proteome</keyword>
<dbReference type="AlphaFoldDB" id="A0A803PG79"/>
<dbReference type="Gramene" id="evm.model.04.2276">
    <property type="protein sequence ID" value="cds.evm.model.04.2276"/>
    <property type="gene ID" value="evm.TU.04.2276"/>
</dbReference>
<reference evidence="1" key="1">
    <citation type="submission" date="2018-11" db="EMBL/GenBank/DDBJ databases">
        <authorList>
            <person name="Grassa J C."/>
        </authorList>
    </citation>
    <scope>NUCLEOTIDE SEQUENCE [LARGE SCALE GENOMIC DNA]</scope>
</reference>
<reference evidence="1" key="2">
    <citation type="submission" date="2021-03" db="UniProtKB">
        <authorList>
            <consortium name="EnsemblPlants"/>
        </authorList>
    </citation>
    <scope>IDENTIFICATION</scope>
</reference>
<evidence type="ECO:0000313" key="2">
    <source>
        <dbReference type="Proteomes" id="UP000596661"/>
    </source>
</evidence>
<proteinExistence type="predicted"/>
<dbReference type="Proteomes" id="UP000596661">
    <property type="component" value="Chromosome 4"/>
</dbReference>
<organism evidence="1 2">
    <name type="scientific">Cannabis sativa</name>
    <name type="common">Hemp</name>
    <name type="synonym">Marijuana</name>
    <dbReference type="NCBI Taxonomy" id="3483"/>
    <lineage>
        <taxon>Eukaryota</taxon>
        <taxon>Viridiplantae</taxon>
        <taxon>Streptophyta</taxon>
        <taxon>Embryophyta</taxon>
        <taxon>Tracheophyta</taxon>
        <taxon>Spermatophyta</taxon>
        <taxon>Magnoliopsida</taxon>
        <taxon>eudicotyledons</taxon>
        <taxon>Gunneridae</taxon>
        <taxon>Pentapetalae</taxon>
        <taxon>rosids</taxon>
        <taxon>fabids</taxon>
        <taxon>Rosales</taxon>
        <taxon>Cannabaceae</taxon>
        <taxon>Cannabis</taxon>
    </lineage>
</organism>